<dbReference type="PANTHER" id="PTHR43663">
    <property type="entry name" value="CHROMATE TRANSPORT PROTEIN-RELATED"/>
    <property type="match status" value="1"/>
</dbReference>
<organism evidence="8 9">
    <name type="scientific">Brevibacillus brevis</name>
    <name type="common">Bacillus brevis</name>
    <dbReference type="NCBI Taxonomy" id="1393"/>
    <lineage>
        <taxon>Bacteria</taxon>
        <taxon>Bacillati</taxon>
        <taxon>Bacillota</taxon>
        <taxon>Bacilli</taxon>
        <taxon>Bacillales</taxon>
        <taxon>Paenibacillaceae</taxon>
        <taxon>Brevibacillus</taxon>
    </lineage>
</organism>
<gene>
    <name evidence="8" type="ORF">RGB73_06870</name>
</gene>
<feature type="transmembrane region" description="Helical" evidence="7">
    <location>
        <begin position="88"/>
        <end position="111"/>
    </location>
</feature>
<protein>
    <submittedName>
        <fullName evidence="8">Chromate transporter</fullName>
    </submittedName>
</protein>
<dbReference type="RefSeq" id="WP_310770345.1">
    <property type="nucleotide sequence ID" value="NZ_CP134050.1"/>
</dbReference>
<evidence type="ECO:0000256" key="2">
    <source>
        <dbReference type="ARBA" id="ARBA00005262"/>
    </source>
</evidence>
<keyword evidence="9" id="KW-1185">Reference proteome</keyword>
<evidence type="ECO:0000256" key="1">
    <source>
        <dbReference type="ARBA" id="ARBA00004651"/>
    </source>
</evidence>
<evidence type="ECO:0000256" key="3">
    <source>
        <dbReference type="ARBA" id="ARBA00022475"/>
    </source>
</evidence>
<dbReference type="Pfam" id="PF02417">
    <property type="entry name" value="Chromate_transp"/>
    <property type="match status" value="1"/>
</dbReference>
<evidence type="ECO:0000256" key="7">
    <source>
        <dbReference type="SAM" id="Phobius"/>
    </source>
</evidence>
<comment type="similarity">
    <text evidence="2">Belongs to the chromate ion transporter (CHR) (TC 2.A.51) family.</text>
</comment>
<evidence type="ECO:0000256" key="4">
    <source>
        <dbReference type="ARBA" id="ARBA00022692"/>
    </source>
</evidence>
<keyword evidence="3" id="KW-1003">Cell membrane</keyword>
<dbReference type="PANTHER" id="PTHR43663:SF1">
    <property type="entry name" value="CHROMATE TRANSPORTER"/>
    <property type="match status" value="1"/>
</dbReference>
<feature type="transmembrane region" description="Helical" evidence="7">
    <location>
        <begin position="123"/>
        <end position="141"/>
    </location>
</feature>
<keyword evidence="5 7" id="KW-1133">Transmembrane helix</keyword>
<name>A0ABY9TAT4_BREBE</name>
<feature type="transmembrane region" description="Helical" evidence="7">
    <location>
        <begin position="153"/>
        <end position="183"/>
    </location>
</feature>
<dbReference type="InterPro" id="IPR052518">
    <property type="entry name" value="CHR_Transporter"/>
</dbReference>
<evidence type="ECO:0000313" key="8">
    <source>
        <dbReference type="EMBL" id="WNC16032.1"/>
    </source>
</evidence>
<dbReference type="EMBL" id="CP134050">
    <property type="protein sequence ID" value="WNC16032.1"/>
    <property type="molecule type" value="Genomic_DNA"/>
</dbReference>
<dbReference type="InterPro" id="IPR003370">
    <property type="entry name" value="Chromate_transpt"/>
</dbReference>
<proteinExistence type="inferred from homology"/>
<keyword evidence="4 7" id="KW-0812">Transmembrane</keyword>
<reference evidence="8 9" key="1">
    <citation type="submission" date="2023-09" db="EMBL/GenBank/DDBJ databases">
        <title>Complete Genome and Methylome dissection of Bacillus brevis NEB573 original source of BbsI restriction endonuclease.</title>
        <authorList>
            <person name="Fomenkov A."/>
            <person name="Roberts R.D."/>
        </authorList>
    </citation>
    <scope>NUCLEOTIDE SEQUENCE [LARGE SCALE GENOMIC DNA]</scope>
    <source>
        <strain evidence="8 9">NEB573</strain>
    </source>
</reference>
<evidence type="ECO:0000256" key="6">
    <source>
        <dbReference type="ARBA" id="ARBA00023136"/>
    </source>
</evidence>
<dbReference type="Proteomes" id="UP001256827">
    <property type="component" value="Chromosome"/>
</dbReference>
<comment type="subcellular location">
    <subcellularLocation>
        <location evidence="1">Cell membrane</location>
        <topology evidence="1">Multi-pass membrane protein</topology>
    </subcellularLocation>
</comment>
<accession>A0ABY9TAT4</accession>
<keyword evidence="6 7" id="KW-0472">Membrane</keyword>
<sequence>MPEKVGGRESMALWNLFLGFFRIGILGYGGGPTMIPLVHAEAVQKYGWMTDEEFTDVLAMGNALPGPIATKMAGYIGYKVRGAAGATVAIAAMVLPVLIAMILLLGLIYKLKDSGIVGGMTHGVQPVIGVMMAVMAYEFFLKSWKSWIKAKTIAWTVVSLVVLVLLNVNPGLLIGFALAYAFTESTYLVKKKKKQADTSDRGISA</sequence>
<feature type="transmembrane region" description="Helical" evidence="7">
    <location>
        <begin position="12"/>
        <end position="31"/>
    </location>
</feature>
<evidence type="ECO:0000313" key="9">
    <source>
        <dbReference type="Proteomes" id="UP001256827"/>
    </source>
</evidence>
<evidence type="ECO:0000256" key="5">
    <source>
        <dbReference type="ARBA" id="ARBA00022989"/>
    </source>
</evidence>